<organism evidence="1">
    <name type="scientific">Eucampia antarctica</name>
    <dbReference type="NCBI Taxonomy" id="49252"/>
    <lineage>
        <taxon>Eukaryota</taxon>
        <taxon>Sar</taxon>
        <taxon>Stramenopiles</taxon>
        <taxon>Ochrophyta</taxon>
        <taxon>Bacillariophyta</taxon>
        <taxon>Mediophyceae</taxon>
        <taxon>Biddulphiophycidae</taxon>
        <taxon>Hemiaulales</taxon>
        <taxon>Hemiaulaceae</taxon>
        <taxon>Eucampia</taxon>
    </lineage>
</organism>
<evidence type="ECO:0000313" key="1">
    <source>
        <dbReference type="EMBL" id="CAD9667672.1"/>
    </source>
</evidence>
<accession>A0A7S2RDC4</accession>
<name>A0A7S2RDC4_9STRA</name>
<dbReference type="EMBL" id="HBHI01011744">
    <property type="protein sequence ID" value="CAD9667672.1"/>
    <property type="molecule type" value="Transcribed_RNA"/>
</dbReference>
<dbReference type="AlphaFoldDB" id="A0A7S2RDC4"/>
<protein>
    <submittedName>
        <fullName evidence="1">Uncharacterized protein</fullName>
    </submittedName>
</protein>
<sequence length="207" mass="23208">MAIGRLLLMSRLSKKKSSIGMSIEMTIISLTKLLVASLLNNNLFSNPASIENKSFQKNPNSSVLTLETEISDDASSILDETKLSSQKLNPTVPSECDLISSREIILGQEECTKLQFDPSVLLIETKIWNTIDNLMKDTLNEFNGSEDANTDPTQELRRKKTYRLVSQGYGMLSNDMSKPFGMKALRRSSLPSKSFYQVKNEKRFSIA</sequence>
<reference evidence="1" key="1">
    <citation type="submission" date="2021-01" db="EMBL/GenBank/DDBJ databases">
        <authorList>
            <person name="Corre E."/>
            <person name="Pelletier E."/>
            <person name="Niang G."/>
            <person name="Scheremetjew M."/>
            <person name="Finn R."/>
            <person name="Kale V."/>
            <person name="Holt S."/>
            <person name="Cochrane G."/>
            <person name="Meng A."/>
            <person name="Brown T."/>
            <person name="Cohen L."/>
        </authorList>
    </citation>
    <scope>NUCLEOTIDE SEQUENCE</scope>
    <source>
        <strain evidence="1">CCMP1452</strain>
    </source>
</reference>
<gene>
    <name evidence="1" type="ORF">EANT1437_LOCUS6037</name>
</gene>
<proteinExistence type="predicted"/>